<dbReference type="PANTHER" id="PTHR43685:SF14">
    <property type="entry name" value="GLYCOSYLTRANSFERASE 2-LIKE DOMAIN-CONTAINING PROTEIN"/>
    <property type="match status" value="1"/>
</dbReference>
<evidence type="ECO:0000313" key="2">
    <source>
        <dbReference type="EMBL" id="OGG22437.1"/>
    </source>
</evidence>
<dbReference type="Proteomes" id="UP000177092">
    <property type="component" value="Unassembled WGS sequence"/>
</dbReference>
<sequence>MIKKPLISVVIPAFNEEKYIGNCLASLQKQSFKDFEVIVVDNNCTDNTAKIADGFKATVIKEKIQGMTPARERGFQEAKSAIIARTDADSVASNNWLSSIYRYFTLYPQMVALTGGFSFSEVNRAEEKLLSVFISAYSRHMKLMMGHYQLNGPNYALRKSAWEKIEIHDDDKVVHEDMDLACHLYELGEIKYFPNLKVGYSLRRWKKKFWYTMFEYGVRNIRTVLLHHPKFIKHKKILNLGENLG</sequence>
<organism evidence="2 3">
    <name type="scientific">Candidatus Gottesmanbacteria bacterium RIFCSPHIGHO2_02_FULL_40_13</name>
    <dbReference type="NCBI Taxonomy" id="1798384"/>
    <lineage>
        <taxon>Bacteria</taxon>
        <taxon>Candidatus Gottesmaniibacteriota</taxon>
    </lineage>
</organism>
<dbReference type="InterPro" id="IPR001173">
    <property type="entry name" value="Glyco_trans_2-like"/>
</dbReference>
<reference evidence="2 3" key="1">
    <citation type="journal article" date="2016" name="Nat. Commun.">
        <title>Thousands of microbial genomes shed light on interconnected biogeochemical processes in an aquifer system.</title>
        <authorList>
            <person name="Anantharaman K."/>
            <person name="Brown C.T."/>
            <person name="Hug L.A."/>
            <person name="Sharon I."/>
            <person name="Castelle C.J."/>
            <person name="Probst A.J."/>
            <person name="Thomas B.C."/>
            <person name="Singh A."/>
            <person name="Wilkins M.J."/>
            <person name="Karaoz U."/>
            <person name="Brodie E.L."/>
            <person name="Williams K.H."/>
            <person name="Hubbard S.S."/>
            <person name="Banfield J.F."/>
        </authorList>
    </citation>
    <scope>NUCLEOTIDE SEQUENCE [LARGE SCALE GENOMIC DNA]</scope>
</reference>
<dbReference type="Gene3D" id="3.90.550.10">
    <property type="entry name" value="Spore Coat Polysaccharide Biosynthesis Protein SpsA, Chain A"/>
    <property type="match status" value="1"/>
</dbReference>
<dbReference type="InterPro" id="IPR029044">
    <property type="entry name" value="Nucleotide-diphossugar_trans"/>
</dbReference>
<feature type="domain" description="Glycosyltransferase 2-like" evidence="1">
    <location>
        <begin position="8"/>
        <end position="130"/>
    </location>
</feature>
<protein>
    <recommendedName>
        <fullName evidence="1">Glycosyltransferase 2-like domain-containing protein</fullName>
    </recommendedName>
</protein>
<dbReference type="SUPFAM" id="SSF53448">
    <property type="entry name" value="Nucleotide-diphospho-sugar transferases"/>
    <property type="match status" value="1"/>
</dbReference>
<dbReference type="InterPro" id="IPR050834">
    <property type="entry name" value="Glycosyltransf_2"/>
</dbReference>
<dbReference type="PANTHER" id="PTHR43685">
    <property type="entry name" value="GLYCOSYLTRANSFERASE"/>
    <property type="match status" value="1"/>
</dbReference>
<dbReference type="Pfam" id="PF00535">
    <property type="entry name" value="Glycos_transf_2"/>
    <property type="match status" value="1"/>
</dbReference>
<accession>A0A1F6ADS1</accession>
<evidence type="ECO:0000313" key="3">
    <source>
        <dbReference type="Proteomes" id="UP000177092"/>
    </source>
</evidence>
<comment type="caution">
    <text evidence="2">The sequence shown here is derived from an EMBL/GenBank/DDBJ whole genome shotgun (WGS) entry which is preliminary data.</text>
</comment>
<evidence type="ECO:0000259" key="1">
    <source>
        <dbReference type="Pfam" id="PF00535"/>
    </source>
</evidence>
<proteinExistence type="predicted"/>
<gene>
    <name evidence="2" type="ORF">A3D03_03790</name>
</gene>
<dbReference type="AlphaFoldDB" id="A0A1F6ADS1"/>
<dbReference type="STRING" id="1798384.A3D03_03790"/>
<name>A0A1F6ADS1_9BACT</name>
<dbReference type="EMBL" id="MFJN01000002">
    <property type="protein sequence ID" value="OGG22437.1"/>
    <property type="molecule type" value="Genomic_DNA"/>
</dbReference>